<comment type="caution">
    <text evidence="1">The sequence shown here is derived from an EMBL/GenBank/DDBJ whole genome shotgun (WGS) entry which is preliminary data.</text>
</comment>
<evidence type="ECO:0000313" key="2">
    <source>
        <dbReference type="Proteomes" id="UP001055811"/>
    </source>
</evidence>
<sequence>MSCNPNRYAFSEFKFLRRKLKPMRLCEMFICRFSSRNQTKILEHHVRTKHEQATMVLSVVVYNHYKRIYHTFEKQDVDHVELEKSNVLLMGPTGSGRLEALTASKFHDFNELDWFDLYFRKNPFGGEYTVFTGLEECIRFIANFKLSKEKIAFDAFFDYLEGIDCSDVEMYAIAEGLGGSIVRTNLSASKILKLADRLIANSKAVHDVVASVLFDKVTYTNVLLPLEEPEAHRFPLLEFCVFPKFVSTSDEIGKASAEAETRIDAHVLTSRSYFLQK</sequence>
<name>A0ACB8ZPF9_CICIN</name>
<dbReference type="EMBL" id="CM042016">
    <property type="protein sequence ID" value="KAI3699108.1"/>
    <property type="molecule type" value="Genomic_DNA"/>
</dbReference>
<reference evidence="2" key="1">
    <citation type="journal article" date="2022" name="Mol. Ecol. Resour.">
        <title>The genomes of chicory, endive, great burdock and yacon provide insights into Asteraceae palaeo-polyploidization history and plant inulin production.</title>
        <authorList>
            <person name="Fan W."/>
            <person name="Wang S."/>
            <person name="Wang H."/>
            <person name="Wang A."/>
            <person name="Jiang F."/>
            <person name="Liu H."/>
            <person name="Zhao H."/>
            <person name="Xu D."/>
            <person name="Zhang Y."/>
        </authorList>
    </citation>
    <scope>NUCLEOTIDE SEQUENCE [LARGE SCALE GENOMIC DNA]</scope>
    <source>
        <strain evidence="2">cv. Punajuju</strain>
    </source>
</reference>
<proteinExistence type="predicted"/>
<organism evidence="1 2">
    <name type="scientific">Cichorium intybus</name>
    <name type="common">Chicory</name>
    <dbReference type="NCBI Taxonomy" id="13427"/>
    <lineage>
        <taxon>Eukaryota</taxon>
        <taxon>Viridiplantae</taxon>
        <taxon>Streptophyta</taxon>
        <taxon>Embryophyta</taxon>
        <taxon>Tracheophyta</taxon>
        <taxon>Spermatophyta</taxon>
        <taxon>Magnoliopsida</taxon>
        <taxon>eudicotyledons</taxon>
        <taxon>Gunneridae</taxon>
        <taxon>Pentapetalae</taxon>
        <taxon>asterids</taxon>
        <taxon>campanulids</taxon>
        <taxon>Asterales</taxon>
        <taxon>Asteraceae</taxon>
        <taxon>Cichorioideae</taxon>
        <taxon>Cichorieae</taxon>
        <taxon>Cichoriinae</taxon>
        <taxon>Cichorium</taxon>
    </lineage>
</organism>
<dbReference type="Proteomes" id="UP001055811">
    <property type="component" value="Linkage Group LG08"/>
</dbReference>
<reference evidence="1 2" key="2">
    <citation type="journal article" date="2022" name="Mol. Ecol. Resour.">
        <title>The genomes of chicory, endive, great burdock and yacon provide insights into Asteraceae paleo-polyploidization history and plant inulin production.</title>
        <authorList>
            <person name="Fan W."/>
            <person name="Wang S."/>
            <person name="Wang H."/>
            <person name="Wang A."/>
            <person name="Jiang F."/>
            <person name="Liu H."/>
            <person name="Zhao H."/>
            <person name="Xu D."/>
            <person name="Zhang Y."/>
        </authorList>
    </citation>
    <scope>NUCLEOTIDE SEQUENCE [LARGE SCALE GENOMIC DNA]</scope>
    <source>
        <strain evidence="2">cv. Punajuju</strain>
        <tissue evidence="1">Leaves</tissue>
    </source>
</reference>
<keyword evidence="2" id="KW-1185">Reference proteome</keyword>
<gene>
    <name evidence="1" type="ORF">L2E82_43154</name>
</gene>
<evidence type="ECO:0000313" key="1">
    <source>
        <dbReference type="EMBL" id="KAI3699108.1"/>
    </source>
</evidence>
<accession>A0ACB8ZPF9</accession>
<protein>
    <submittedName>
        <fullName evidence="1">Uncharacterized protein</fullName>
    </submittedName>
</protein>